<dbReference type="Proteomes" id="UP000680304">
    <property type="component" value="Unassembled WGS sequence"/>
</dbReference>
<evidence type="ECO:0000313" key="2">
    <source>
        <dbReference type="EMBL" id="GIQ64346.1"/>
    </source>
</evidence>
<dbReference type="RefSeq" id="WP_213529101.1">
    <property type="nucleotide sequence ID" value="NZ_BOVJ01000091.1"/>
</dbReference>
<feature type="domain" description="BIG2" evidence="1">
    <location>
        <begin position="486"/>
        <end position="560"/>
    </location>
</feature>
<dbReference type="EMBL" id="BOVJ01000091">
    <property type="protein sequence ID" value="GIQ64346.1"/>
    <property type="molecule type" value="Genomic_DNA"/>
</dbReference>
<dbReference type="InterPro" id="IPR008964">
    <property type="entry name" value="Invasin/intimin_cell_adhesion"/>
</dbReference>
<dbReference type="SMART" id="SM00635">
    <property type="entry name" value="BID_2"/>
    <property type="match status" value="7"/>
</dbReference>
<feature type="domain" description="BIG2" evidence="1">
    <location>
        <begin position="42"/>
        <end position="122"/>
    </location>
</feature>
<dbReference type="SUPFAM" id="SSF49373">
    <property type="entry name" value="Invasin/intimin cell-adhesion fragments"/>
    <property type="match status" value="5"/>
</dbReference>
<dbReference type="Gene3D" id="2.60.40.1080">
    <property type="match status" value="7"/>
</dbReference>
<protein>
    <recommendedName>
        <fullName evidence="1">BIG2 domain-containing protein</fullName>
    </recommendedName>
</protein>
<gene>
    <name evidence="2" type="ORF">PACILC2_29140</name>
</gene>
<reference evidence="2 3" key="1">
    <citation type="submission" date="2021-04" db="EMBL/GenBank/DDBJ databases">
        <title>Draft genome sequence of Paenibacillus cisolokensis, LC2-13A.</title>
        <authorList>
            <person name="Uke A."/>
            <person name="Chhe C."/>
            <person name="Baramee S."/>
            <person name="Kosugi A."/>
        </authorList>
    </citation>
    <scope>NUCLEOTIDE SEQUENCE [LARGE SCALE GENOMIC DNA]</scope>
    <source>
        <strain evidence="2 3">LC2-13A</strain>
    </source>
</reference>
<feature type="domain" description="BIG2" evidence="1">
    <location>
        <begin position="564"/>
        <end position="644"/>
    </location>
</feature>
<feature type="domain" description="BIG2" evidence="1">
    <location>
        <begin position="309"/>
        <end position="390"/>
    </location>
</feature>
<keyword evidence="3" id="KW-1185">Reference proteome</keyword>
<name>A0ABQ4N850_9BACL</name>
<comment type="caution">
    <text evidence="2">The sequence shown here is derived from an EMBL/GenBank/DDBJ whole genome shotgun (WGS) entry which is preliminary data.</text>
</comment>
<feature type="domain" description="BIG2" evidence="1">
    <location>
        <begin position="221"/>
        <end position="303"/>
    </location>
</feature>
<feature type="domain" description="BIG2" evidence="1">
    <location>
        <begin position="136"/>
        <end position="217"/>
    </location>
</feature>
<evidence type="ECO:0000313" key="3">
    <source>
        <dbReference type="Proteomes" id="UP000680304"/>
    </source>
</evidence>
<accession>A0ABQ4N850</accession>
<organism evidence="2 3">
    <name type="scientific">Paenibacillus cisolokensis</name>
    <dbReference type="NCBI Taxonomy" id="1658519"/>
    <lineage>
        <taxon>Bacteria</taxon>
        <taxon>Bacillati</taxon>
        <taxon>Bacillota</taxon>
        <taxon>Bacilli</taxon>
        <taxon>Bacillales</taxon>
        <taxon>Paenibacillaceae</taxon>
        <taxon>Paenibacillus</taxon>
    </lineage>
</organism>
<feature type="domain" description="BIG2" evidence="1">
    <location>
        <begin position="394"/>
        <end position="475"/>
    </location>
</feature>
<evidence type="ECO:0000259" key="1">
    <source>
        <dbReference type="SMART" id="SM00635"/>
    </source>
</evidence>
<proteinExistence type="predicted"/>
<dbReference type="InterPro" id="IPR003343">
    <property type="entry name" value="Big_2"/>
</dbReference>
<sequence length="660" mass="70284">MLESLKKRLTGRKAKLGIPFLLALALLVQPFAGMASAQETVQSIYFQSVPNPLQLEVDDAPYALRVWANITGGTVSTKEVTNEASWTSSNSKVVKVDKGVLTALTEGYADITATYKTAAPITLRVNVSFAYDKVEIGRPGDAAPAPSALDVELGETPSFTLVAHKGTTVTDVTDDAVWTTSNSSVATVSKGKVTLVASGTATITAKYKGRSDTIKLDVTSPYKSMTLTPDGMLEFRTGDADRQLTATALRKTGENEDVTDEAAWTSGNPSVATVKDGKVTPVGPGTTTVQASYLGVSKSVTVIVRLAHEAMNLSVDKPLHLLVSEEPQQLRVTVADDPDMEPIDVTDAAKWESSNLYVATVEGGLLKPMAPGTAKITASYKGLSRSVQVTVYPSIGKVVIVPEKVDGFVGGEGDLPKAEGTDLSGAKVDVTNLAEWTSSNPDVVTVENGKWVARKTGTATLTAAVKNRSDSVTIVIHEKPLLLLSDMTDVSVIKGKEASLPKLTMVYENGEEADDIGDLAEWKSSTPNVLIKDGKIKGLVPSKATLTATYLGKKATVRVTVEEEIVRMVVEPESLELFLNRSKSIRVTGYYKNGQKVSIGSKMNWSVSSPELASVKGSTVKALAEGTGILTGTYQGKTVKVPLVVKPKLKKSFPRFRRCN</sequence>